<protein>
    <submittedName>
        <fullName evidence="2">Molybdopterin-guanine dinucleotide biosynthesis protein B</fullName>
    </submittedName>
</protein>
<dbReference type="GO" id="GO:0005525">
    <property type="term" value="F:GTP binding"/>
    <property type="evidence" value="ECO:0007669"/>
    <property type="project" value="InterPro"/>
</dbReference>
<dbReference type="Proteomes" id="UP000037088">
    <property type="component" value="Unassembled WGS sequence"/>
</dbReference>
<proteinExistence type="predicted"/>
<feature type="domain" description="Molybdopterin-guanine dinucleotide biosynthesis protein B (MobB)" evidence="1">
    <location>
        <begin position="5"/>
        <end position="139"/>
    </location>
</feature>
<evidence type="ECO:0000313" key="5">
    <source>
        <dbReference type="Proteomes" id="UP000037088"/>
    </source>
</evidence>
<dbReference type="InterPro" id="IPR027417">
    <property type="entry name" value="P-loop_NTPase"/>
</dbReference>
<dbReference type="Pfam" id="PF03205">
    <property type="entry name" value="MobB"/>
    <property type="match status" value="1"/>
</dbReference>
<dbReference type="SUPFAM" id="SSF52540">
    <property type="entry name" value="P-loop containing nucleoside triphosphate hydrolases"/>
    <property type="match status" value="1"/>
</dbReference>
<dbReference type="PANTHER" id="PTHR40072:SF1">
    <property type="entry name" value="MOLYBDOPTERIN-GUANINE DINUCLEOTIDE BIOSYNTHESIS ADAPTER PROTEIN"/>
    <property type="match status" value="1"/>
</dbReference>
<dbReference type="InterPro" id="IPR052539">
    <property type="entry name" value="MGD_biosynthesis_adapter"/>
</dbReference>
<dbReference type="CDD" id="cd03116">
    <property type="entry name" value="MobB"/>
    <property type="match status" value="1"/>
</dbReference>
<dbReference type="Gene3D" id="3.40.50.300">
    <property type="entry name" value="P-loop containing nucleotide triphosphate hydrolases"/>
    <property type="match status" value="1"/>
</dbReference>
<accession>A0A0L7SXE8</accession>
<name>A0A0L7SXE8_9GAMM</name>
<reference evidence="4 5" key="1">
    <citation type="journal article" date="2015" name="Int. J. Syst. Evol. Microbiol.">
        <title>Erwinia iniecta sp. nov., isolated from Russian wheat aphids (Diuraphis noxia).</title>
        <authorList>
            <person name="Campillo T."/>
            <person name="Luna E."/>
            <person name="Portier P."/>
            <person name="Fischer-Le Saux M."/>
            <person name="Lapitan N."/>
            <person name="Tisserat N.A."/>
            <person name="Leach J.E."/>
        </authorList>
    </citation>
    <scope>NUCLEOTIDE SEQUENCE [LARGE SCALE GENOMIC DNA]</scope>
    <source>
        <strain evidence="2 5">B120</strain>
        <strain evidence="3 4">B149</strain>
    </source>
</reference>
<dbReference type="STRING" id="1560201.NG42_19320"/>
<comment type="caution">
    <text evidence="2">The sequence shown here is derived from an EMBL/GenBank/DDBJ whole genome shotgun (WGS) entry which is preliminary data.</text>
</comment>
<dbReference type="PATRIC" id="fig|1560201.3.peg.4092"/>
<dbReference type="NCBIfam" id="TIGR00176">
    <property type="entry name" value="mobB"/>
    <property type="match status" value="1"/>
</dbReference>
<dbReference type="RefSeq" id="WP_052902259.1">
    <property type="nucleotide sequence ID" value="NZ_JRXE01000033.1"/>
</dbReference>
<dbReference type="NCBIfam" id="NF008021">
    <property type="entry name" value="PRK10751.1"/>
    <property type="match status" value="1"/>
</dbReference>
<organism evidence="2 5">
    <name type="scientific">Winslowiella iniecta</name>
    <dbReference type="NCBI Taxonomy" id="1560201"/>
    <lineage>
        <taxon>Bacteria</taxon>
        <taxon>Pseudomonadati</taxon>
        <taxon>Pseudomonadota</taxon>
        <taxon>Gammaproteobacteria</taxon>
        <taxon>Enterobacterales</taxon>
        <taxon>Erwiniaceae</taxon>
        <taxon>Winslowiella</taxon>
    </lineage>
</organism>
<evidence type="ECO:0000259" key="1">
    <source>
        <dbReference type="Pfam" id="PF03205"/>
    </source>
</evidence>
<keyword evidence="5" id="KW-1185">Reference proteome</keyword>
<dbReference type="FunFam" id="3.40.50.300:FF:000920">
    <property type="entry name" value="Molybdopterin-guanine dinucleotide biosynthesis protein B"/>
    <property type="match status" value="1"/>
</dbReference>
<evidence type="ECO:0000313" key="3">
    <source>
        <dbReference type="EMBL" id="KOC93366.1"/>
    </source>
</evidence>
<gene>
    <name evidence="2" type="ORF">NG42_19320</name>
    <name evidence="3" type="ORF">NG43_11170</name>
</gene>
<dbReference type="AlphaFoldDB" id="A0A0L7SXE8"/>
<dbReference type="EMBL" id="JRXE01000033">
    <property type="protein sequence ID" value="KOC87755.1"/>
    <property type="molecule type" value="Genomic_DNA"/>
</dbReference>
<dbReference type="GO" id="GO:0006777">
    <property type="term" value="P:Mo-molybdopterin cofactor biosynthetic process"/>
    <property type="evidence" value="ECO:0007669"/>
    <property type="project" value="InterPro"/>
</dbReference>
<dbReference type="PANTHER" id="PTHR40072">
    <property type="entry name" value="MOLYBDOPTERIN-GUANINE DINUCLEOTIDE BIOSYNTHESIS ADAPTER PROTEIN-RELATED"/>
    <property type="match status" value="1"/>
</dbReference>
<evidence type="ECO:0000313" key="4">
    <source>
        <dbReference type="Proteomes" id="UP000036851"/>
    </source>
</evidence>
<sequence>MLPLIAFAAPSGTGKTTLLKQLIPLLQQRNIRPGLIKHTHHHMDIDTPGKDSYQLRKAGADQVLVASQQRWALMTETPDNDVNPDLFYLASRLDASSLDVILIEGFKNECVPKIILWREATGGNLCELLDKEVIAVASDRPLTVGVPCLDLNQPQLIADFVIDWLKSEENTES</sequence>
<dbReference type="OrthoDB" id="9804758at2"/>
<dbReference type="Proteomes" id="UP000036851">
    <property type="component" value="Unassembled WGS sequence"/>
</dbReference>
<dbReference type="EMBL" id="JRXF01000015">
    <property type="protein sequence ID" value="KOC93366.1"/>
    <property type="molecule type" value="Genomic_DNA"/>
</dbReference>
<dbReference type="InterPro" id="IPR004435">
    <property type="entry name" value="MobB_dom"/>
</dbReference>
<evidence type="ECO:0000313" key="2">
    <source>
        <dbReference type="EMBL" id="KOC87755.1"/>
    </source>
</evidence>